<evidence type="ECO:0000313" key="2">
    <source>
        <dbReference type="Proteomes" id="UP000265618"/>
    </source>
</evidence>
<comment type="caution">
    <text evidence="1">The sequence shown here is derived from an EMBL/GenBank/DDBJ whole genome shotgun (WGS) entry which is preliminary data.</text>
</comment>
<dbReference type="AlphaFoldDB" id="A0A9K3DCM8"/>
<name>A0A9K3DCM8_9EUKA</name>
<organism evidence="1 2">
    <name type="scientific">Kipferlia bialata</name>
    <dbReference type="NCBI Taxonomy" id="797122"/>
    <lineage>
        <taxon>Eukaryota</taxon>
        <taxon>Metamonada</taxon>
        <taxon>Carpediemonas-like organisms</taxon>
        <taxon>Kipferlia</taxon>
    </lineage>
</organism>
<feature type="non-terminal residue" evidence="1">
    <location>
        <position position="56"/>
    </location>
</feature>
<sequence length="56" mass="6316">VIKRVQDINVLAKYVGIHDNQQLAVDVKDTIARWKKDGIPDKFDGEFFGSPINTTT</sequence>
<evidence type="ECO:0000313" key="1">
    <source>
        <dbReference type="EMBL" id="GIQ93069.1"/>
    </source>
</evidence>
<protein>
    <submittedName>
        <fullName evidence="1">Uncharacterized protein</fullName>
    </submittedName>
</protein>
<gene>
    <name evidence="1" type="ORF">KIPB_017264</name>
</gene>
<accession>A0A9K3DCM8</accession>
<dbReference type="Proteomes" id="UP000265618">
    <property type="component" value="Unassembled WGS sequence"/>
</dbReference>
<reference evidence="1 2" key="1">
    <citation type="journal article" date="2018" name="PLoS ONE">
        <title>The draft genome of Kipferlia bialata reveals reductive genome evolution in fornicate parasites.</title>
        <authorList>
            <person name="Tanifuji G."/>
            <person name="Takabayashi S."/>
            <person name="Kume K."/>
            <person name="Takagi M."/>
            <person name="Nakayama T."/>
            <person name="Kamikawa R."/>
            <person name="Inagaki Y."/>
            <person name="Hashimoto T."/>
        </authorList>
    </citation>
    <scope>NUCLEOTIDE SEQUENCE [LARGE SCALE GENOMIC DNA]</scope>
    <source>
        <strain evidence="1">NY0173</strain>
    </source>
</reference>
<proteinExistence type="predicted"/>
<dbReference type="EMBL" id="BDIP01011361">
    <property type="protein sequence ID" value="GIQ93069.1"/>
    <property type="molecule type" value="Genomic_DNA"/>
</dbReference>
<feature type="non-terminal residue" evidence="1">
    <location>
        <position position="1"/>
    </location>
</feature>
<keyword evidence="2" id="KW-1185">Reference proteome</keyword>